<dbReference type="Pfam" id="PF25539">
    <property type="entry name" value="Bestrophin_2"/>
    <property type="match status" value="1"/>
</dbReference>
<sequence>MDEENIPLISSKNGTLPEEPTGESQLSVSKVPLLFRFKGTVIISTWWQILLIVIYSCIVVYVHERVENIRLNFSQALIDILGIVTGLLLAFRTNTAYERMISITGRALWSQMTLNIRNLTRYIWMGVDEDPNAQAKSLIEKKSAVNLLIAFAVATKHYLREEYSYEFGDLKNLISHIHVFNTPSSNVGMAYQEGQGYAGVDFSFVKPKTRKISTVKDPLKARDVVTPTNIPLELSYYIASYINHCRKRGQCDDVTFNLMEESLSSLVECLTSFERILRTPIPLAYSVHLHHMTWLYLVALPYQIMEELGWWTVAVVAIATFSFIGILEIGWEIENPFGYDANDLPLDDFCKVIKREIDRVLLQKPVRTDEWIFSESNRPFAPECMMSAKELLNRPLEYIAFICAQNLQSSQPDNNGLLKVPMPN</sequence>
<dbReference type="PANTHER" id="PTHR33281">
    <property type="entry name" value="UPF0187 PROTEIN YNEE"/>
    <property type="match status" value="1"/>
</dbReference>
<dbReference type="GO" id="GO:0005254">
    <property type="term" value="F:chloride channel activity"/>
    <property type="evidence" value="ECO:0007669"/>
    <property type="project" value="InterPro"/>
</dbReference>
<evidence type="ECO:0000313" key="11">
    <source>
        <dbReference type="Proteomes" id="UP000198287"/>
    </source>
</evidence>
<evidence type="ECO:0000313" key="10">
    <source>
        <dbReference type="EMBL" id="OXA60107.1"/>
    </source>
</evidence>
<comment type="subcellular location">
    <subcellularLocation>
        <location evidence="1">Cell membrane</location>
        <topology evidence="1">Multi-pass membrane protein</topology>
    </subcellularLocation>
</comment>
<evidence type="ECO:0000256" key="8">
    <source>
        <dbReference type="SAM" id="MobiDB-lite"/>
    </source>
</evidence>
<accession>A0A226ESG5</accession>
<evidence type="ECO:0000256" key="5">
    <source>
        <dbReference type="ARBA" id="ARBA00022989"/>
    </source>
</evidence>
<keyword evidence="4 9" id="KW-0812">Transmembrane</keyword>
<keyword evidence="6" id="KW-0406">Ion transport</keyword>
<feature type="region of interest" description="Disordered" evidence="8">
    <location>
        <begin position="1"/>
        <end position="23"/>
    </location>
</feature>
<dbReference type="Proteomes" id="UP000198287">
    <property type="component" value="Unassembled WGS sequence"/>
</dbReference>
<evidence type="ECO:0000256" key="4">
    <source>
        <dbReference type="ARBA" id="ARBA00022692"/>
    </source>
</evidence>
<organism evidence="10 11">
    <name type="scientific">Folsomia candida</name>
    <name type="common">Springtail</name>
    <dbReference type="NCBI Taxonomy" id="158441"/>
    <lineage>
        <taxon>Eukaryota</taxon>
        <taxon>Metazoa</taxon>
        <taxon>Ecdysozoa</taxon>
        <taxon>Arthropoda</taxon>
        <taxon>Hexapoda</taxon>
        <taxon>Collembola</taxon>
        <taxon>Entomobryomorpha</taxon>
        <taxon>Isotomoidea</taxon>
        <taxon>Isotomidae</taxon>
        <taxon>Proisotominae</taxon>
        <taxon>Folsomia</taxon>
    </lineage>
</organism>
<evidence type="ECO:0000256" key="9">
    <source>
        <dbReference type="SAM" id="Phobius"/>
    </source>
</evidence>
<dbReference type="GO" id="GO:0005886">
    <property type="term" value="C:plasma membrane"/>
    <property type="evidence" value="ECO:0007669"/>
    <property type="project" value="UniProtKB-SubCell"/>
</dbReference>
<keyword evidence="11" id="KW-1185">Reference proteome</keyword>
<feature type="transmembrane region" description="Helical" evidence="9">
    <location>
        <begin position="308"/>
        <end position="327"/>
    </location>
</feature>
<evidence type="ECO:0000256" key="2">
    <source>
        <dbReference type="ARBA" id="ARBA00022448"/>
    </source>
</evidence>
<dbReference type="EMBL" id="LNIX01000002">
    <property type="protein sequence ID" value="OXA60107.1"/>
    <property type="molecule type" value="Genomic_DNA"/>
</dbReference>
<keyword evidence="5 9" id="KW-1133">Transmembrane helix</keyword>
<evidence type="ECO:0000256" key="1">
    <source>
        <dbReference type="ARBA" id="ARBA00004651"/>
    </source>
</evidence>
<keyword evidence="2" id="KW-0813">Transport</keyword>
<feature type="transmembrane region" description="Helical" evidence="9">
    <location>
        <begin position="73"/>
        <end position="91"/>
    </location>
</feature>
<proteinExistence type="predicted"/>
<keyword evidence="7 9" id="KW-0472">Membrane</keyword>
<dbReference type="AlphaFoldDB" id="A0A226ESG5"/>
<dbReference type="PANTHER" id="PTHR33281:SF19">
    <property type="entry name" value="VOLTAGE-DEPENDENT ANION CHANNEL-FORMING PROTEIN YNEE"/>
    <property type="match status" value="1"/>
</dbReference>
<reference evidence="10 11" key="1">
    <citation type="submission" date="2015-12" db="EMBL/GenBank/DDBJ databases">
        <title>The genome of Folsomia candida.</title>
        <authorList>
            <person name="Faddeeva A."/>
            <person name="Derks M.F."/>
            <person name="Anvar Y."/>
            <person name="Smit S."/>
            <person name="Van Straalen N."/>
            <person name="Roelofs D."/>
        </authorList>
    </citation>
    <scope>NUCLEOTIDE SEQUENCE [LARGE SCALE GENOMIC DNA]</scope>
    <source>
        <strain evidence="10 11">VU population</strain>
        <tissue evidence="10">Whole body</tissue>
    </source>
</reference>
<name>A0A226ESG5_FOLCA</name>
<protein>
    <submittedName>
        <fullName evidence="10">Uncharacterized protein</fullName>
    </submittedName>
</protein>
<comment type="caution">
    <text evidence="10">The sequence shown here is derived from an EMBL/GenBank/DDBJ whole genome shotgun (WGS) entry which is preliminary data.</text>
</comment>
<feature type="transmembrane region" description="Helical" evidence="9">
    <location>
        <begin position="40"/>
        <end position="61"/>
    </location>
</feature>
<evidence type="ECO:0000256" key="3">
    <source>
        <dbReference type="ARBA" id="ARBA00022475"/>
    </source>
</evidence>
<gene>
    <name evidence="10" type="ORF">Fcan01_06180</name>
</gene>
<keyword evidence="3" id="KW-1003">Cell membrane</keyword>
<evidence type="ECO:0000256" key="7">
    <source>
        <dbReference type="ARBA" id="ARBA00023136"/>
    </source>
</evidence>
<dbReference type="OrthoDB" id="1368at2759"/>
<dbReference type="InterPro" id="IPR044669">
    <property type="entry name" value="YneE/VCCN1/2-like"/>
</dbReference>
<evidence type="ECO:0000256" key="6">
    <source>
        <dbReference type="ARBA" id="ARBA00023065"/>
    </source>
</evidence>